<organism evidence="7 8">
    <name type="scientific">Candidatus Faecalibacterium intestinigallinarum</name>
    <dbReference type="NCBI Taxonomy" id="2838581"/>
    <lineage>
        <taxon>Bacteria</taxon>
        <taxon>Bacillati</taxon>
        <taxon>Bacillota</taxon>
        <taxon>Clostridia</taxon>
        <taxon>Eubacteriales</taxon>
        <taxon>Oscillospiraceae</taxon>
        <taxon>Faecalibacterium</taxon>
    </lineage>
</organism>
<dbReference type="InterPro" id="IPR051784">
    <property type="entry name" value="Nod_factor_ABC_transporter"/>
</dbReference>
<feature type="transmembrane region" description="Helical" evidence="5">
    <location>
        <begin position="179"/>
        <end position="202"/>
    </location>
</feature>
<protein>
    <submittedName>
        <fullName evidence="7">ABC transporter permease</fullName>
    </submittedName>
</protein>
<comment type="subcellular location">
    <subcellularLocation>
        <location evidence="1">Membrane</location>
        <topology evidence="1">Multi-pass membrane protein</topology>
    </subcellularLocation>
</comment>
<reference evidence="7" key="1">
    <citation type="journal article" date="2021" name="PeerJ">
        <title>Extensive microbial diversity within the chicken gut microbiome revealed by metagenomics and culture.</title>
        <authorList>
            <person name="Gilroy R."/>
            <person name="Ravi A."/>
            <person name="Getino M."/>
            <person name="Pursley I."/>
            <person name="Horton D.L."/>
            <person name="Alikhan N.F."/>
            <person name="Baker D."/>
            <person name="Gharbi K."/>
            <person name="Hall N."/>
            <person name="Watson M."/>
            <person name="Adriaenssens E.M."/>
            <person name="Foster-Nyarko E."/>
            <person name="Jarju S."/>
            <person name="Secka A."/>
            <person name="Antonio M."/>
            <person name="Oren A."/>
            <person name="Chaudhuri R.R."/>
            <person name="La Ragione R."/>
            <person name="Hildebrand F."/>
            <person name="Pallen M.J."/>
        </authorList>
    </citation>
    <scope>NUCLEOTIDE SEQUENCE</scope>
    <source>
        <strain evidence="7">ChiHcolR34-3080</strain>
    </source>
</reference>
<accession>A0A9D1Q844</accession>
<feature type="transmembrane region" description="Helical" evidence="5">
    <location>
        <begin position="145"/>
        <end position="167"/>
    </location>
</feature>
<evidence type="ECO:0000256" key="3">
    <source>
        <dbReference type="ARBA" id="ARBA00022989"/>
    </source>
</evidence>
<evidence type="ECO:0000256" key="2">
    <source>
        <dbReference type="ARBA" id="ARBA00022692"/>
    </source>
</evidence>
<evidence type="ECO:0000256" key="4">
    <source>
        <dbReference type="ARBA" id="ARBA00023136"/>
    </source>
</evidence>
<feature type="transmembrane region" description="Helical" evidence="5">
    <location>
        <begin position="23"/>
        <end position="44"/>
    </location>
</feature>
<gene>
    <name evidence="7" type="ORF">H9890_02350</name>
</gene>
<name>A0A9D1Q844_9FIRM</name>
<keyword evidence="3 5" id="KW-1133">Transmembrane helix</keyword>
<reference evidence="7" key="2">
    <citation type="submission" date="2021-04" db="EMBL/GenBank/DDBJ databases">
        <authorList>
            <person name="Gilroy R."/>
        </authorList>
    </citation>
    <scope>NUCLEOTIDE SEQUENCE</scope>
    <source>
        <strain evidence="7">ChiHcolR34-3080</strain>
    </source>
</reference>
<dbReference type="Pfam" id="PF01061">
    <property type="entry name" value="ABC2_membrane"/>
    <property type="match status" value="1"/>
</dbReference>
<comment type="caution">
    <text evidence="7">The sequence shown here is derived from an EMBL/GenBank/DDBJ whole genome shotgun (WGS) entry which is preliminary data.</text>
</comment>
<feature type="transmembrane region" description="Helical" evidence="5">
    <location>
        <begin position="118"/>
        <end position="139"/>
    </location>
</feature>
<dbReference type="GO" id="GO:0016020">
    <property type="term" value="C:membrane"/>
    <property type="evidence" value="ECO:0007669"/>
    <property type="project" value="UniProtKB-SubCell"/>
</dbReference>
<dbReference type="Proteomes" id="UP000823933">
    <property type="component" value="Unassembled WGS sequence"/>
</dbReference>
<evidence type="ECO:0000256" key="5">
    <source>
        <dbReference type="SAM" id="Phobius"/>
    </source>
</evidence>
<dbReference type="PANTHER" id="PTHR43229:SF2">
    <property type="entry name" value="NODULATION PROTEIN J"/>
    <property type="match status" value="1"/>
</dbReference>
<feature type="transmembrane region" description="Helical" evidence="5">
    <location>
        <begin position="222"/>
        <end position="247"/>
    </location>
</feature>
<feature type="domain" description="ABC-2 type transporter transmembrane" evidence="6">
    <location>
        <begin position="8"/>
        <end position="217"/>
    </location>
</feature>
<keyword evidence="4 5" id="KW-0472">Membrane</keyword>
<sequence>MFNGLRLLRAECLRVFGDVKNYWFNYLLGNLNVFFMFFGLFFTFSKNQGTSLDKLLFLFGLMYWYFGTHAIDLVSLLMEEEIEQGTLEQLLMTRVPLAISFGFRIAAQVLFDLCKGVLVFVLCMWSFGIDFALVANVRFLLSIAVFFWGLAAMYGAGYIIAGFSLVYKQASSLASLSSSLILFFSGTTIEISAFPAAVQFLIQCFPFYWSNQAIGQILLDQIDSLAFCLLMLALEFLVWLCGGVWVFHRCLERIYRSGTTASY</sequence>
<dbReference type="PANTHER" id="PTHR43229">
    <property type="entry name" value="NODULATION PROTEIN J"/>
    <property type="match status" value="1"/>
</dbReference>
<evidence type="ECO:0000256" key="1">
    <source>
        <dbReference type="ARBA" id="ARBA00004141"/>
    </source>
</evidence>
<dbReference type="EMBL" id="DXHQ01000026">
    <property type="protein sequence ID" value="HIW08228.1"/>
    <property type="molecule type" value="Genomic_DNA"/>
</dbReference>
<evidence type="ECO:0000259" key="6">
    <source>
        <dbReference type="Pfam" id="PF01061"/>
    </source>
</evidence>
<dbReference type="AlphaFoldDB" id="A0A9D1Q844"/>
<proteinExistence type="predicted"/>
<dbReference type="GO" id="GO:0140359">
    <property type="term" value="F:ABC-type transporter activity"/>
    <property type="evidence" value="ECO:0007669"/>
    <property type="project" value="InterPro"/>
</dbReference>
<evidence type="ECO:0000313" key="8">
    <source>
        <dbReference type="Proteomes" id="UP000823933"/>
    </source>
</evidence>
<dbReference type="InterPro" id="IPR013525">
    <property type="entry name" value="ABC2_TM"/>
</dbReference>
<keyword evidence="2 5" id="KW-0812">Transmembrane</keyword>
<evidence type="ECO:0000313" key="7">
    <source>
        <dbReference type="EMBL" id="HIW08228.1"/>
    </source>
</evidence>
<feature type="transmembrane region" description="Helical" evidence="5">
    <location>
        <begin position="56"/>
        <end position="78"/>
    </location>
</feature>